<dbReference type="Proteomes" id="UP000488299">
    <property type="component" value="Unassembled WGS sequence"/>
</dbReference>
<gene>
    <name evidence="3" type="ORF">F5984_21060</name>
</gene>
<evidence type="ECO:0000313" key="3">
    <source>
        <dbReference type="EMBL" id="KAB7727563.1"/>
    </source>
</evidence>
<evidence type="ECO:0000256" key="1">
    <source>
        <dbReference type="SAM" id="SignalP"/>
    </source>
</evidence>
<dbReference type="Gene3D" id="2.60.120.560">
    <property type="entry name" value="Exo-inulinase, domain 1"/>
    <property type="match status" value="1"/>
</dbReference>
<keyword evidence="1" id="KW-0732">Signal</keyword>
<protein>
    <submittedName>
        <fullName evidence="3">DUF1080 domain-containing protein</fullName>
    </submittedName>
</protein>
<evidence type="ECO:0000259" key="2">
    <source>
        <dbReference type="Pfam" id="PF06439"/>
    </source>
</evidence>
<sequence>MLFRRILLSAIWLLSLLSYAQAQPKPRPQDWEPLFNGKDLSGWDIKIAGHPLNDNYLNTFRVEDGMLRIAYDQYKSFDGKFGHIYYNKPYSHYILRFTYRFVGNQIPGGAAWNVRNSGVMVHSQSAKSLSLKQDFPVSLEIQMLGGLGKGPRHTANLCTPGTQVYMNGKLNPAHCIDSDSKTYDGDGWVTIDAVVLGDSIVHHIIEGDTVLTYNRPEVGGGFVSKDYTFISAGVDEAGARYWMERQNTPLGSGYIALQAESHPIDFRRVELLNLKGCTDPKALNYKSYFVKSDNSQCRYANRR</sequence>
<reference evidence="3 4" key="1">
    <citation type="submission" date="2019-10" db="EMBL/GenBank/DDBJ databases">
        <title>Rudanella paleaurantiibacter sp. nov., isolated from sludge.</title>
        <authorList>
            <person name="Xu S.Q."/>
        </authorList>
    </citation>
    <scope>NUCLEOTIDE SEQUENCE [LARGE SCALE GENOMIC DNA]</scope>
    <source>
        <strain evidence="3 4">HX-22-17</strain>
    </source>
</reference>
<dbReference type="AlphaFoldDB" id="A0A7J5TUH2"/>
<dbReference type="InterPro" id="IPR010496">
    <property type="entry name" value="AL/BT2_dom"/>
</dbReference>
<keyword evidence="4" id="KW-1185">Reference proteome</keyword>
<name>A0A7J5TUH2_9BACT</name>
<feature type="domain" description="3-keto-alpha-glucoside-1,2-lyase/3-keto-2-hydroxy-glucal hydratase" evidence="2">
    <location>
        <begin position="30"/>
        <end position="271"/>
    </location>
</feature>
<proteinExistence type="predicted"/>
<feature type="chain" id="PRO_5029828891" evidence="1">
    <location>
        <begin position="23"/>
        <end position="303"/>
    </location>
</feature>
<dbReference type="GO" id="GO:0016787">
    <property type="term" value="F:hydrolase activity"/>
    <property type="evidence" value="ECO:0007669"/>
    <property type="project" value="InterPro"/>
</dbReference>
<evidence type="ECO:0000313" key="4">
    <source>
        <dbReference type="Proteomes" id="UP000488299"/>
    </source>
</evidence>
<dbReference type="EMBL" id="WELI01000010">
    <property type="protein sequence ID" value="KAB7727563.1"/>
    <property type="molecule type" value="Genomic_DNA"/>
</dbReference>
<feature type="signal peptide" evidence="1">
    <location>
        <begin position="1"/>
        <end position="22"/>
    </location>
</feature>
<comment type="caution">
    <text evidence="3">The sequence shown here is derived from an EMBL/GenBank/DDBJ whole genome shotgun (WGS) entry which is preliminary data.</text>
</comment>
<organism evidence="3 4">
    <name type="scientific">Rudanella paleaurantiibacter</name>
    <dbReference type="NCBI Taxonomy" id="2614655"/>
    <lineage>
        <taxon>Bacteria</taxon>
        <taxon>Pseudomonadati</taxon>
        <taxon>Bacteroidota</taxon>
        <taxon>Cytophagia</taxon>
        <taxon>Cytophagales</taxon>
        <taxon>Cytophagaceae</taxon>
        <taxon>Rudanella</taxon>
    </lineage>
</organism>
<accession>A0A7J5TUH2</accession>
<dbReference type="RefSeq" id="WP_152126198.1">
    <property type="nucleotide sequence ID" value="NZ_WELI01000010.1"/>
</dbReference>
<dbReference type="Pfam" id="PF06439">
    <property type="entry name" value="3keto-disac_hyd"/>
    <property type="match status" value="1"/>
</dbReference>